<keyword evidence="6" id="KW-0479">Metal-binding</keyword>
<dbReference type="CDD" id="cd04413">
    <property type="entry name" value="NDPk_I"/>
    <property type="match status" value="1"/>
</dbReference>
<dbReference type="SMART" id="SM00562">
    <property type="entry name" value="NDK"/>
    <property type="match status" value="1"/>
</dbReference>
<evidence type="ECO:0000256" key="3">
    <source>
        <dbReference type="ARBA" id="ARBA00012966"/>
    </source>
</evidence>
<comment type="similarity">
    <text evidence="2 12 13">Belongs to the NDK family.</text>
</comment>
<keyword evidence="10" id="KW-0460">Magnesium</keyword>
<evidence type="ECO:0000256" key="6">
    <source>
        <dbReference type="ARBA" id="ARBA00022723"/>
    </source>
</evidence>
<sequence length="154" mass="16953">MANSEKTLVLVKPDGVSEGHIGEVITRLERKGYQIAALKVIKATAEQLQQHYSEKVGKPYFKEIETYMMEGPLVAIIVSGTGVVKAVHRLAGSTRPAEAQPGTIRGDFSHEYPDGILRNIIHTSDSRENAHHEIAIWFPELAVKARKEAGKVKA</sequence>
<proteinExistence type="inferred from homology"/>
<dbReference type="GO" id="GO:0006241">
    <property type="term" value="P:CTP biosynthetic process"/>
    <property type="evidence" value="ECO:0007669"/>
    <property type="project" value="InterPro"/>
</dbReference>
<feature type="domain" description="Nucleoside diphosphate kinase-like" evidence="14">
    <location>
        <begin position="4"/>
        <end position="145"/>
    </location>
</feature>
<evidence type="ECO:0000256" key="2">
    <source>
        <dbReference type="ARBA" id="ARBA00008142"/>
    </source>
</evidence>
<dbReference type="PROSITE" id="PS51374">
    <property type="entry name" value="NDPK_LIKE"/>
    <property type="match status" value="1"/>
</dbReference>
<dbReference type="PANTHER" id="PTHR11349">
    <property type="entry name" value="NUCLEOSIDE DIPHOSPHATE KINASE"/>
    <property type="match status" value="1"/>
</dbReference>
<reference evidence="15 18" key="2">
    <citation type="submission" date="2018-10" db="EMBL/GenBank/DDBJ databases">
        <title>Genome seuquencing of Lactobacillus species.</title>
        <authorList>
            <person name="Baek C."/>
            <person name="Yi H."/>
        </authorList>
    </citation>
    <scope>NUCLEOTIDE SEQUENCE [LARGE SCALE GENOMIC DNA]</scope>
    <source>
        <strain evidence="15 18">DSM 10667</strain>
    </source>
</reference>
<dbReference type="EC" id="2.7.4.6" evidence="3"/>
<evidence type="ECO:0000256" key="12">
    <source>
        <dbReference type="PROSITE-ProRule" id="PRU00706"/>
    </source>
</evidence>
<dbReference type="eggNOG" id="COG0105">
    <property type="taxonomic scope" value="Bacteria"/>
</dbReference>
<keyword evidence="17" id="KW-1185">Reference proteome</keyword>
<evidence type="ECO:0000313" key="16">
    <source>
        <dbReference type="EMBL" id="GBF01242.1"/>
    </source>
</evidence>
<evidence type="ECO:0000256" key="13">
    <source>
        <dbReference type="RuleBase" id="RU004011"/>
    </source>
</evidence>
<gene>
    <name evidence="16" type="primary">ndk</name>
    <name evidence="15" type="ORF">LP667_01005</name>
    <name evidence="16" type="ORF">LPPLD21_00746</name>
</gene>
<comment type="cofactor">
    <cofactor evidence="1">
        <name>Mg(2+)</name>
        <dbReference type="ChEBI" id="CHEBI:18420"/>
    </cofactor>
</comment>
<protein>
    <recommendedName>
        <fullName evidence="4">Nucleoside diphosphate kinase</fullName>
        <ecNumber evidence="3">2.7.4.6</ecNumber>
    </recommendedName>
</protein>
<dbReference type="GO" id="GO:0004550">
    <property type="term" value="F:nucleoside diphosphate kinase activity"/>
    <property type="evidence" value="ECO:0007669"/>
    <property type="project" value="UniProtKB-EC"/>
</dbReference>
<organism evidence="15 18">
    <name type="scientific">Lactiplantibacillus paraplantarum</name>
    <dbReference type="NCBI Taxonomy" id="60520"/>
    <lineage>
        <taxon>Bacteria</taxon>
        <taxon>Bacillati</taxon>
        <taxon>Bacillota</taxon>
        <taxon>Bacilli</taxon>
        <taxon>Lactobacillales</taxon>
        <taxon>Lactobacillaceae</taxon>
        <taxon>Lactiplantibacillus</taxon>
    </lineage>
</organism>
<evidence type="ECO:0000313" key="18">
    <source>
        <dbReference type="Proteomes" id="UP000277896"/>
    </source>
</evidence>
<dbReference type="GO" id="GO:0046872">
    <property type="term" value="F:metal ion binding"/>
    <property type="evidence" value="ECO:0007669"/>
    <property type="project" value="UniProtKB-KW"/>
</dbReference>
<evidence type="ECO:0000256" key="10">
    <source>
        <dbReference type="ARBA" id="ARBA00022842"/>
    </source>
</evidence>
<dbReference type="AlphaFoldDB" id="A0A098R7D1"/>
<keyword evidence="7" id="KW-0547">Nucleotide-binding</keyword>
<dbReference type="Proteomes" id="UP000277896">
    <property type="component" value="Chromosome"/>
</dbReference>
<evidence type="ECO:0000313" key="15">
    <source>
        <dbReference type="EMBL" id="AYJ37492.1"/>
    </source>
</evidence>
<dbReference type="InterPro" id="IPR001564">
    <property type="entry name" value="Nucleoside_diP_kinase"/>
</dbReference>
<evidence type="ECO:0000256" key="7">
    <source>
        <dbReference type="ARBA" id="ARBA00022741"/>
    </source>
</evidence>
<keyword evidence="9" id="KW-0067">ATP-binding</keyword>
<evidence type="ECO:0000256" key="4">
    <source>
        <dbReference type="ARBA" id="ARBA00017632"/>
    </source>
</evidence>
<dbReference type="Pfam" id="PF00334">
    <property type="entry name" value="NDK"/>
    <property type="match status" value="1"/>
</dbReference>
<dbReference type="InterPro" id="IPR036850">
    <property type="entry name" value="NDK-like_dom_sf"/>
</dbReference>
<dbReference type="Proteomes" id="UP000236162">
    <property type="component" value="Unassembled WGS sequence"/>
</dbReference>
<evidence type="ECO:0000256" key="11">
    <source>
        <dbReference type="ARBA" id="ARBA00023080"/>
    </source>
</evidence>
<evidence type="ECO:0000256" key="9">
    <source>
        <dbReference type="ARBA" id="ARBA00022840"/>
    </source>
</evidence>
<keyword evidence="11" id="KW-0546">Nucleotide metabolism</keyword>
<dbReference type="EMBL" id="BDOR01000002">
    <property type="protein sequence ID" value="GBF01242.1"/>
    <property type="molecule type" value="Genomic_DNA"/>
</dbReference>
<dbReference type="GO" id="GO:0006228">
    <property type="term" value="P:UTP biosynthetic process"/>
    <property type="evidence" value="ECO:0007669"/>
    <property type="project" value="InterPro"/>
</dbReference>
<dbReference type="GO" id="GO:0005524">
    <property type="term" value="F:ATP binding"/>
    <property type="evidence" value="ECO:0007669"/>
    <property type="project" value="UniProtKB-KW"/>
</dbReference>
<accession>A0A098R7D1</accession>
<name>A0A098R7D1_9LACO</name>
<evidence type="ECO:0000256" key="8">
    <source>
        <dbReference type="ARBA" id="ARBA00022777"/>
    </source>
</evidence>
<keyword evidence="5 15" id="KW-0808">Transferase</keyword>
<evidence type="ECO:0000259" key="14">
    <source>
        <dbReference type="SMART" id="SM00562"/>
    </source>
</evidence>
<dbReference type="GO" id="GO:0006183">
    <property type="term" value="P:GTP biosynthetic process"/>
    <property type="evidence" value="ECO:0007669"/>
    <property type="project" value="InterPro"/>
</dbReference>
<reference evidence="16 17" key="1">
    <citation type="submission" date="2017-04" db="EMBL/GenBank/DDBJ databases">
        <title>In vitro and in silico characterization of Lactobacillus paraplantarum D2-1, a starter culture for soymilk fermentation.</title>
        <authorList>
            <person name="Endo A."/>
            <person name="Sasaki F."/>
            <person name="Maeno S."/>
            <person name="Kanesaki Y."/>
            <person name="Kubota E."/>
            <person name="Torres G.A."/>
            <person name="Tomita S."/>
            <person name="Nakagawa J."/>
        </authorList>
    </citation>
    <scope>NUCLEOTIDE SEQUENCE [LARGE SCALE GENOMIC DNA]</scope>
    <source>
        <strain evidence="16 17">D2-1</strain>
    </source>
</reference>
<evidence type="ECO:0000313" key="17">
    <source>
        <dbReference type="Proteomes" id="UP000236162"/>
    </source>
</evidence>
<keyword evidence="8 15" id="KW-0418">Kinase</keyword>
<dbReference type="RefSeq" id="WP_021730524.1">
    <property type="nucleotide sequence ID" value="NZ_AVAI01000037.1"/>
</dbReference>
<dbReference type="SUPFAM" id="SSF54919">
    <property type="entry name" value="Nucleoside diphosphate kinase, NDK"/>
    <property type="match status" value="1"/>
</dbReference>
<comment type="caution">
    <text evidence="12">Lacks conserved residue(s) required for the propagation of feature annotation.</text>
</comment>
<dbReference type="InterPro" id="IPR034907">
    <property type="entry name" value="NDK-like_dom"/>
</dbReference>
<dbReference type="NCBIfam" id="NF001908">
    <property type="entry name" value="PRK00668.1"/>
    <property type="match status" value="1"/>
</dbReference>
<dbReference type="KEGG" id="lpx:ASU28_01615"/>
<dbReference type="PRINTS" id="PR01243">
    <property type="entry name" value="NUCDPKINASE"/>
</dbReference>
<dbReference type="Gene3D" id="3.30.70.141">
    <property type="entry name" value="Nucleoside diphosphate kinase-like domain"/>
    <property type="match status" value="1"/>
</dbReference>
<dbReference type="EMBL" id="CP032744">
    <property type="protein sequence ID" value="AYJ37492.1"/>
    <property type="molecule type" value="Genomic_DNA"/>
</dbReference>
<dbReference type="GeneID" id="79806076"/>
<evidence type="ECO:0000256" key="1">
    <source>
        <dbReference type="ARBA" id="ARBA00001946"/>
    </source>
</evidence>
<dbReference type="FunFam" id="3.30.70.141:FF:000003">
    <property type="entry name" value="Nucleoside diphosphate kinase"/>
    <property type="match status" value="1"/>
</dbReference>
<evidence type="ECO:0000256" key="5">
    <source>
        <dbReference type="ARBA" id="ARBA00022679"/>
    </source>
</evidence>